<dbReference type="CDD" id="cd11386">
    <property type="entry name" value="MCP_signal"/>
    <property type="match status" value="1"/>
</dbReference>
<protein>
    <submittedName>
        <fullName evidence="7">Methyl-accepting chemotaxis protein</fullName>
    </submittedName>
</protein>
<feature type="domain" description="Methyl-accepting transducer" evidence="5">
    <location>
        <begin position="272"/>
        <end position="501"/>
    </location>
</feature>
<comment type="similarity">
    <text evidence="2">Belongs to the methyl-accepting chemotaxis (MCP) protein family.</text>
</comment>
<dbReference type="PANTHER" id="PTHR43531">
    <property type="entry name" value="PROTEIN ICFG"/>
    <property type="match status" value="1"/>
</dbReference>
<keyword evidence="4" id="KW-1133">Transmembrane helix</keyword>
<dbReference type="InterPro" id="IPR051310">
    <property type="entry name" value="MCP_chemotaxis"/>
</dbReference>
<dbReference type="CDD" id="cd06225">
    <property type="entry name" value="HAMP"/>
    <property type="match status" value="1"/>
</dbReference>
<dbReference type="InterPro" id="IPR004089">
    <property type="entry name" value="MCPsignal_dom"/>
</dbReference>
<dbReference type="RefSeq" id="WP_315651082.1">
    <property type="nucleotide sequence ID" value="NZ_JAVXZY010000005.1"/>
</dbReference>
<evidence type="ECO:0000259" key="6">
    <source>
        <dbReference type="PROSITE" id="PS50885"/>
    </source>
</evidence>
<dbReference type="PROSITE" id="PS50111">
    <property type="entry name" value="CHEMOTAXIS_TRANSDUC_2"/>
    <property type="match status" value="1"/>
</dbReference>
<evidence type="ECO:0000256" key="2">
    <source>
        <dbReference type="ARBA" id="ARBA00029447"/>
    </source>
</evidence>
<keyword evidence="4" id="KW-0472">Membrane</keyword>
<dbReference type="InterPro" id="IPR024478">
    <property type="entry name" value="HlyB_4HB_MCP"/>
</dbReference>
<proteinExistence type="inferred from homology"/>
<keyword evidence="4" id="KW-0812">Transmembrane</keyword>
<dbReference type="EMBL" id="JAVXZY010000005">
    <property type="protein sequence ID" value="MDT9000488.1"/>
    <property type="molecule type" value="Genomic_DNA"/>
</dbReference>
<sequence>MLRNLSIKLRLGLAFGLMVILMLVLGIGGWIATRTMHDAFGAFNDKVVNSLRSVDELRSGLLTARRYEKDMIFAAIGVADFNRAQERWNSSMRDADKGLKDLEQRVVDPAVLKMLANIRENFNAYRSGMQPVMERLSKGDMASDLKAAWDAPRDAKKSVDEAEKALDQALTTVDKFVDIAKTRIDGVYGTISTVIWVALTLGCVLAMMIAWRISLSVLIPVRESMRFTAAVEGGALDEHLDVIGRDEMSELAHGLVQMQQGLRNIVLRVRETSESIQVAAAEVATGNHDLSARTEQAAASLEETSSAMQQLTDNVRHNADSARQANQLAVSASGVATRGGEVVGQVVSTMDEISASSKKIADIISVIDGIAFQTNILALNAAVEAARAGEQGRGFAVVASEVRSLAQRSAEAAKEIKTLITTSVDKIETGASLVQQAGTTMTDIVASVQRVTDIMAEITAATNEQSTSIGEVGQAIGNLDQMTQQNAALVEQGAAAASSLKDQAVSLTGVISSFRVSRQSR</sequence>
<evidence type="ECO:0000256" key="4">
    <source>
        <dbReference type="SAM" id="Phobius"/>
    </source>
</evidence>
<keyword evidence="1" id="KW-0488">Methylation</keyword>
<dbReference type="Gene3D" id="1.10.287.950">
    <property type="entry name" value="Methyl-accepting chemotaxis protein"/>
    <property type="match status" value="1"/>
</dbReference>
<evidence type="ECO:0000259" key="5">
    <source>
        <dbReference type="PROSITE" id="PS50111"/>
    </source>
</evidence>
<dbReference type="InterPro" id="IPR004090">
    <property type="entry name" value="Chemotax_Me-accpt_rcpt"/>
</dbReference>
<dbReference type="Proteomes" id="UP001246372">
    <property type="component" value="Unassembled WGS sequence"/>
</dbReference>
<feature type="transmembrane region" description="Helical" evidence="4">
    <location>
        <begin position="12"/>
        <end position="32"/>
    </location>
</feature>
<dbReference type="Pfam" id="PF12729">
    <property type="entry name" value="4HB_MCP_1"/>
    <property type="match status" value="1"/>
</dbReference>
<organism evidence="7 8">
    <name type="scientific">Roseateles aquae</name>
    <dbReference type="NCBI Taxonomy" id="3077235"/>
    <lineage>
        <taxon>Bacteria</taxon>
        <taxon>Pseudomonadati</taxon>
        <taxon>Pseudomonadota</taxon>
        <taxon>Betaproteobacteria</taxon>
        <taxon>Burkholderiales</taxon>
        <taxon>Sphaerotilaceae</taxon>
        <taxon>Roseateles</taxon>
    </lineage>
</organism>
<name>A0ABU3PD26_9BURK</name>
<dbReference type="PRINTS" id="PR00260">
    <property type="entry name" value="CHEMTRNSDUCR"/>
</dbReference>
<dbReference type="Pfam" id="PF00015">
    <property type="entry name" value="MCPsignal"/>
    <property type="match status" value="1"/>
</dbReference>
<evidence type="ECO:0000256" key="3">
    <source>
        <dbReference type="PROSITE-ProRule" id="PRU00284"/>
    </source>
</evidence>
<evidence type="ECO:0000313" key="8">
    <source>
        <dbReference type="Proteomes" id="UP001246372"/>
    </source>
</evidence>
<feature type="domain" description="HAMP" evidence="6">
    <location>
        <begin position="215"/>
        <end position="267"/>
    </location>
</feature>
<dbReference type="PANTHER" id="PTHR43531:SF14">
    <property type="entry name" value="METHYL-ACCEPTING CHEMOTAXIS PROTEIN I-RELATED"/>
    <property type="match status" value="1"/>
</dbReference>
<reference evidence="7" key="1">
    <citation type="submission" date="2023-09" db="EMBL/GenBank/DDBJ databases">
        <title>Paucibacter sp. APW11 Genome sequencing and assembly.</title>
        <authorList>
            <person name="Kim I."/>
        </authorList>
    </citation>
    <scope>NUCLEOTIDE SEQUENCE</scope>
    <source>
        <strain evidence="7">APW11</strain>
    </source>
</reference>
<dbReference type="PROSITE" id="PS50885">
    <property type="entry name" value="HAMP"/>
    <property type="match status" value="1"/>
</dbReference>
<gene>
    <name evidence="7" type="ORF">RQP53_14540</name>
</gene>
<dbReference type="SMART" id="SM00304">
    <property type="entry name" value="HAMP"/>
    <property type="match status" value="1"/>
</dbReference>
<comment type="caution">
    <text evidence="7">The sequence shown here is derived from an EMBL/GenBank/DDBJ whole genome shotgun (WGS) entry which is preliminary data.</text>
</comment>
<feature type="transmembrane region" description="Helical" evidence="4">
    <location>
        <begin position="194"/>
        <end position="219"/>
    </location>
</feature>
<dbReference type="InterPro" id="IPR003660">
    <property type="entry name" value="HAMP_dom"/>
</dbReference>
<dbReference type="SUPFAM" id="SSF58104">
    <property type="entry name" value="Methyl-accepting chemotaxis protein (MCP) signaling domain"/>
    <property type="match status" value="1"/>
</dbReference>
<accession>A0ABU3PD26</accession>
<evidence type="ECO:0000313" key="7">
    <source>
        <dbReference type="EMBL" id="MDT9000488.1"/>
    </source>
</evidence>
<keyword evidence="3" id="KW-0807">Transducer</keyword>
<keyword evidence="8" id="KW-1185">Reference proteome</keyword>
<dbReference type="SMART" id="SM00283">
    <property type="entry name" value="MA"/>
    <property type="match status" value="1"/>
</dbReference>
<evidence type="ECO:0000256" key="1">
    <source>
        <dbReference type="ARBA" id="ARBA00022481"/>
    </source>
</evidence>